<evidence type="ECO:0000313" key="3">
    <source>
        <dbReference type="Proteomes" id="UP000693952"/>
    </source>
</evidence>
<accession>A0ABX8MFJ1</accession>
<proteinExistence type="predicted"/>
<keyword evidence="3" id="KW-1185">Reference proteome</keyword>
<keyword evidence="1" id="KW-0732">Signal</keyword>
<protein>
    <submittedName>
        <fullName evidence="2">Integrating conjugative element protein</fullName>
    </submittedName>
</protein>
<feature type="signal peptide" evidence="1">
    <location>
        <begin position="1"/>
        <end position="22"/>
    </location>
</feature>
<organism evidence="2 3">
    <name type="scientific">Pseudomonas sessilinigenes</name>
    <dbReference type="NCBI Taxonomy" id="658629"/>
    <lineage>
        <taxon>Bacteria</taxon>
        <taxon>Pseudomonadati</taxon>
        <taxon>Pseudomonadota</taxon>
        <taxon>Gammaproteobacteria</taxon>
        <taxon>Pseudomonadales</taxon>
        <taxon>Pseudomonadaceae</taxon>
        <taxon>Pseudomonas</taxon>
    </lineage>
</organism>
<sequence length="168" mass="17846">MTSFLKAAPVLLAMLAAGTVQASSKLIVVQDNGGVSALPYYQDLNLVPESGPPPLKGLLSGGAYPVKTPEMTPGSVVGRTINAPGLQPLFLIGDDPMSRTWLTQHLQQLQQLQAVGLVVNVTSAARFDEIRRLAPGLQLEPTPASDIANRLGLKHYPVLITSTTIQQQ</sequence>
<dbReference type="InterPro" id="IPR021300">
    <property type="entry name" value="Integr_conj_element_PFL4695"/>
</dbReference>
<evidence type="ECO:0000313" key="2">
    <source>
        <dbReference type="EMBL" id="QXH37864.1"/>
    </source>
</evidence>
<dbReference type="NCBIfam" id="TIGR03765">
    <property type="entry name" value="ICE_PFL_4695"/>
    <property type="match status" value="1"/>
</dbReference>
<name>A0ABX8MFJ1_9PSED</name>
<dbReference type="Proteomes" id="UP000693952">
    <property type="component" value="Chromosome"/>
</dbReference>
<dbReference type="Pfam" id="PF11072">
    <property type="entry name" value="DUF2859"/>
    <property type="match status" value="1"/>
</dbReference>
<gene>
    <name evidence="2" type="ORF">KSS89_16345</name>
</gene>
<evidence type="ECO:0000256" key="1">
    <source>
        <dbReference type="SAM" id="SignalP"/>
    </source>
</evidence>
<reference evidence="2" key="1">
    <citation type="submission" date="2021-06" db="EMBL/GenBank/DDBJ databases">
        <title>Updating the genus Pseudomonas: Description of 43 new species and partition of the Pseudomonas putida group.</title>
        <authorList>
            <person name="Girard L."/>
            <person name="Lood C."/>
            <person name="Vandamme P."/>
            <person name="Rokni-Zadeh H."/>
            <person name="van Noort V."/>
            <person name="Hofte M."/>
            <person name="Lavigne R."/>
            <person name="De Mot R."/>
        </authorList>
    </citation>
    <scope>NUCLEOTIDE SEQUENCE</scope>
    <source>
        <strain evidence="2">CMR12a</strain>
    </source>
</reference>
<dbReference type="EMBL" id="CP077074">
    <property type="protein sequence ID" value="QXH37864.1"/>
    <property type="molecule type" value="Genomic_DNA"/>
</dbReference>
<feature type="chain" id="PRO_5046720129" evidence="1">
    <location>
        <begin position="23"/>
        <end position="168"/>
    </location>
</feature>
<dbReference type="RefSeq" id="WP_124346894.1">
    <property type="nucleotide sequence ID" value="NZ_CP027706.1"/>
</dbReference>